<proteinExistence type="predicted"/>
<keyword evidence="1" id="KW-0812">Transmembrane</keyword>
<name>A0A1M6LR68_9FIRM</name>
<gene>
    <name evidence="2" type="ORF">SAMN02745883_00312</name>
</gene>
<keyword evidence="1" id="KW-0472">Membrane</keyword>
<dbReference type="STRING" id="1121266.SAMN02745883_00312"/>
<feature type="transmembrane region" description="Helical" evidence="1">
    <location>
        <begin position="6"/>
        <end position="25"/>
    </location>
</feature>
<dbReference type="RefSeq" id="WP_072965617.1">
    <property type="nucleotide sequence ID" value="NZ_FRAJ01000003.1"/>
</dbReference>
<dbReference type="EMBL" id="FRAJ01000003">
    <property type="protein sequence ID" value="SHJ73661.1"/>
    <property type="molecule type" value="Genomic_DNA"/>
</dbReference>
<evidence type="ECO:0000313" key="3">
    <source>
        <dbReference type="Proteomes" id="UP000184082"/>
    </source>
</evidence>
<organism evidence="2 3">
    <name type="scientific">Caminicella sporogenes DSM 14501</name>
    <dbReference type="NCBI Taxonomy" id="1121266"/>
    <lineage>
        <taxon>Bacteria</taxon>
        <taxon>Bacillati</taxon>
        <taxon>Bacillota</taxon>
        <taxon>Clostridia</taxon>
        <taxon>Peptostreptococcales</taxon>
        <taxon>Caminicellaceae</taxon>
        <taxon>Caminicella</taxon>
    </lineage>
</organism>
<reference evidence="2 3" key="1">
    <citation type="submission" date="2016-11" db="EMBL/GenBank/DDBJ databases">
        <authorList>
            <person name="Jaros S."/>
            <person name="Januszkiewicz K."/>
            <person name="Wedrychowicz H."/>
        </authorList>
    </citation>
    <scope>NUCLEOTIDE SEQUENCE [LARGE SCALE GENOMIC DNA]</scope>
    <source>
        <strain evidence="2 3">DSM 14501</strain>
    </source>
</reference>
<sequence length="60" mass="6777">MRSRFMSGIIAGSLFGVTASMYALYKTSPRQRRRIMKKGTRAIRDASKFMGAVSSLNLFR</sequence>
<evidence type="ECO:0008006" key="4">
    <source>
        <dbReference type="Google" id="ProtNLM"/>
    </source>
</evidence>
<dbReference type="Proteomes" id="UP000184082">
    <property type="component" value="Unassembled WGS sequence"/>
</dbReference>
<accession>A0A1M6LR68</accession>
<evidence type="ECO:0000313" key="2">
    <source>
        <dbReference type="EMBL" id="SHJ73661.1"/>
    </source>
</evidence>
<dbReference type="AlphaFoldDB" id="A0A1M6LR68"/>
<protein>
    <recommendedName>
        <fullName evidence="4">YtxH-like protein</fullName>
    </recommendedName>
</protein>
<keyword evidence="3" id="KW-1185">Reference proteome</keyword>
<evidence type="ECO:0000256" key="1">
    <source>
        <dbReference type="SAM" id="Phobius"/>
    </source>
</evidence>
<keyword evidence="1" id="KW-1133">Transmembrane helix</keyword>